<name>A0A919WH70_9BACI</name>
<dbReference type="InterPro" id="IPR028098">
    <property type="entry name" value="Glyco_trans_4-like_N"/>
</dbReference>
<keyword evidence="5" id="KW-1185">Reference proteome</keyword>
<dbReference type="Pfam" id="PF13439">
    <property type="entry name" value="Glyco_transf_4"/>
    <property type="match status" value="1"/>
</dbReference>
<organism evidence="4 5">
    <name type="scientific">Robertmurraya siralis</name>
    <dbReference type="NCBI Taxonomy" id="77777"/>
    <lineage>
        <taxon>Bacteria</taxon>
        <taxon>Bacillati</taxon>
        <taxon>Bacillota</taxon>
        <taxon>Bacilli</taxon>
        <taxon>Bacillales</taxon>
        <taxon>Bacillaceae</taxon>
        <taxon>Robertmurraya</taxon>
    </lineage>
</organism>
<evidence type="ECO:0008006" key="6">
    <source>
        <dbReference type="Google" id="ProtNLM"/>
    </source>
</evidence>
<accession>A0A919WH70</accession>
<dbReference type="RefSeq" id="WP_212933495.1">
    <property type="nucleotide sequence ID" value="NZ_BORC01000002.1"/>
</dbReference>
<dbReference type="InterPro" id="IPR058592">
    <property type="entry name" value="Gtf3_C"/>
</dbReference>
<dbReference type="EMBL" id="BORC01000002">
    <property type="protein sequence ID" value="GIN61733.1"/>
    <property type="molecule type" value="Genomic_DNA"/>
</dbReference>
<dbReference type="PANTHER" id="PTHR46401:SF2">
    <property type="entry name" value="GLYCOSYLTRANSFERASE WBBK-RELATED"/>
    <property type="match status" value="1"/>
</dbReference>
<evidence type="ECO:0000259" key="2">
    <source>
        <dbReference type="Pfam" id="PF13439"/>
    </source>
</evidence>
<evidence type="ECO:0000313" key="4">
    <source>
        <dbReference type="EMBL" id="GIN61733.1"/>
    </source>
</evidence>
<comment type="caution">
    <text evidence="4">The sequence shown here is derived from an EMBL/GenBank/DDBJ whole genome shotgun (WGS) entry which is preliminary data.</text>
</comment>
<evidence type="ECO:0000313" key="5">
    <source>
        <dbReference type="Proteomes" id="UP000682111"/>
    </source>
</evidence>
<dbReference type="Gene3D" id="3.40.50.2000">
    <property type="entry name" value="Glycogen Phosphorylase B"/>
    <property type="match status" value="2"/>
</dbReference>
<dbReference type="SUPFAM" id="SSF53756">
    <property type="entry name" value="UDP-Glycosyltransferase/glycogen phosphorylase"/>
    <property type="match status" value="1"/>
</dbReference>
<reference evidence="4" key="1">
    <citation type="submission" date="2021-03" db="EMBL/GenBank/DDBJ databases">
        <title>Antimicrobial resistance genes in bacteria isolated from Japanese honey, and their potential for conferring macrolide and lincosamide resistance in the American foulbrood pathogen Paenibacillus larvae.</title>
        <authorList>
            <person name="Okamoto M."/>
            <person name="Kumagai M."/>
            <person name="Kanamori H."/>
            <person name="Takamatsu D."/>
        </authorList>
    </citation>
    <scope>NUCLEOTIDE SEQUENCE</scope>
    <source>
        <strain evidence="4">J27TS8</strain>
    </source>
</reference>
<dbReference type="AlphaFoldDB" id="A0A919WH70"/>
<sequence>MKQKVCFLVTEHSFLDVRIFEKEAKSLHKKGYDVTMIVPKVNGYLFDISGEKLKNTVASKSFYYEGIKIVPYTERLGNPQIYQYYDDVTSGRENEGFQNELTTLGIKENADIYHAHEFLSFYAGIGIKRTLKKNGRSVALIYDSHELFPDPLELMNQRTRIVMDQMLKKMLKEVDGVITVSESIKSWYMQIEPSLAIEVIYNSPPLTEEFTAKDWSCRPLTIIHEGFISQSRGNWRKIIGIVDALKSTIDICFKIIGGTRANEKKLFVPPSLKEHFEIKEWVNYVQIPSEMKSAHLGWIDLNLTHSLNNQYAMPNKFFSYLNNGVPVLVNNCVDMKAFIEKHQCGIAVSKDSVTAEEYANVIRKLSENAHLLKTMSINARKVMEEFYCWEKMEQRLYNFYEQVTN</sequence>
<dbReference type="GO" id="GO:0016757">
    <property type="term" value="F:glycosyltransferase activity"/>
    <property type="evidence" value="ECO:0007669"/>
    <property type="project" value="TreeGrafter"/>
</dbReference>
<gene>
    <name evidence="4" type="ORF">J27TS8_17260</name>
</gene>
<feature type="domain" description="Glucosyltransferase 3-like C-terminal" evidence="3">
    <location>
        <begin position="273"/>
        <end position="369"/>
    </location>
</feature>
<dbReference type="PANTHER" id="PTHR46401">
    <property type="entry name" value="GLYCOSYLTRANSFERASE WBBK-RELATED"/>
    <property type="match status" value="1"/>
</dbReference>
<evidence type="ECO:0000256" key="1">
    <source>
        <dbReference type="ARBA" id="ARBA00022679"/>
    </source>
</evidence>
<feature type="domain" description="Glycosyltransferase subfamily 4-like N-terminal" evidence="2">
    <location>
        <begin position="24"/>
        <end position="202"/>
    </location>
</feature>
<dbReference type="Proteomes" id="UP000682111">
    <property type="component" value="Unassembled WGS sequence"/>
</dbReference>
<dbReference type="GO" id="GO:0009103">
    <property type="term" value="P:lipopolysaccharide biosynthetic process"/>
    <property type="evidence" value="ECO:0007669"/>
    <property type="project" value="TreeGrafter"/>
</dbReference>
<proteinExistence type="predicted"/>
<evidence type="ECO:0000259" key="3">
    <source>
        <dbReference type="Pfam" id="PF26337"/>
    </source>
</evidence>
<dbReference type="Pfam" id="PF26337">
    <property type="entry name" value="Gtf3_C"/>
    <property type="match status" value="1"/>
</dbReference>
<keyword evidence="1" id="KW-0808">Transferase</keyword>
<protein>
    <recommendedName>
        <fullName evidence="6">Glycosyltransferase</fullName>
    </recommendedName>
</protein>